<accession>A0ABX4LED8</accession>
<evidence type="ECO:0000313" key="1">
    <source>
        <dbReference type="EMBL" id="PHM38569.1"/>
    </source>
</evidence>
<dbReference type="EMBL" id="NIBU01000002">
    <property type="protein sequence ID" value="PHM38569.1"/>
    <property type="molecule type" value="Genomic_DNA"/>
</dbReference>
<evidence type="ECO:0000313" key="2">
    <source>
        <dbReference type="Proteomes" id="UP000224871"/>
    </source>
</evidence>
<organism evidence="1 2">
    <name type="scientific">Xenorhabdus innexi</name>
    <dbReference type="NCBI Taxonomy" id="290109"/>
    <lineage>
        <taxon>Bacteria</taxon>
        <taxon>Pseudomonadati</taxon>
        <taxon>Pseudomonadota</taxon>
        <taxon>Gammaproteobacteria</taxon>
        <taxon>Enterobacterales</taxon>
        <taxon>Morganellaceae</taxon>
        <taxon>Xenorhabdus</taxon>
    </lineage>
</organism>
<protein>
    <submittedName>
        <fullName evidence="1">Uncharacterized protein</fullName>
    </submittedName>
</protein>
<keyword evidence="2" id="KW-1185">Reference proteome</keyword>
<name>A0ABX4LED8_9GAMM</name>
<sequence length="42" mass="5019">MGYFEVTCNRFTKGADKLEIKLRYNVGDAINYLGKWQFYFSM</sequence>
<proteinExistence type="predicted"/>
<gene>
    <name evidence="1" type="ORF">Xinn_00266</name>
</gene>
<comment type="caution">
    <text evidence="1">The sequence shown here is derived from an EMBL/GenBank/DDBJ whole genome shotgun (WGS) entry which is preliminary data.</text>
</comment>
<reference evidence="1 2" key="1">
    <citation type="journal article" date="2017" name="Nat. Microbiol.">
        <title>Natural product diversity associated with the nematode symbionts Photorhabdus and Xenorhabdus.</title>
        <authorList>
            <person name="Tobias N.J."/>
            <person name="Wolff H."/>
            <person name="Djahanschiri B."/>
            <person name="Grundmann F."/>
            <person name="Kronenwerth M."/>
            <person name="Shi Y.M."/>
            <person name="Simonyi S."/>
            <person name="Grun P."/>
            <person name="Shapiro-Ilan D."/>
            <person name="Pidot S.J."/>
            <person name="Stinear T.P."/>
            <person name="Ebersberger I."/>
            <person name="Bode H.B."/>
        </authorList>
    </citation>
    <scope>NUCLEOTIDE SEQUENCE [LARGE SCALE GENOMIC DNA]</scope>
    <source>
        <strain evidence="1 2">DSM 16336</strain>
    </source>
</reference>
<dbReference type="Proteomes" id="UP000224871">
    <property type="component" value="Unassembled WGS sequence"/>
</dbReference>